<dbReference type="KEGG" id="crx:CRECT_0833"/>
<dbReference type="PANTHER" id="PTHR33529:SF7">
    <property type="entry name" value="LIPOPOLYSACCHARIDE EXPORT SYSTEM PERMEASE PROTEIN LPTF"/>
    <property type="match status" value="1"/>
</dbReference>
<comment type="subcellular location">
    <subcellularLocation>
        <location evidence="1">Cell membrane</location>
        <topology evidence="1">Multi-pass membrane protein</topology>
    </subcellularLocation>
</comment>
<reference evidence="7 8" key="1">
    <citation type="submission" date="2016-07" db="EMBL/GenBank/DDBJ databases">
        <title>Comparative genomics of the Campylobacter concisus group.</title>
        <authorList>
            <person name="Miller W.G."/>
            <person name="Yee E."/>
            <person name="Chapman M.H."/>
            <person name="Huynh S."/>
            <person name="Bono J.L."/>
            <person name="On S.L.W."/>
            <person name="StLeger J."/>
            <person name="Foster G."/>
            <person name="Parker C.T."/>
        </authorList>
    </citation>
    <scope>NUCLEOTIDE SEQUENCE [LARGE SCALE GENOMIC DNA]</scope>
    <source>
        <strain evidence="7 8">ATCC 33238</strain>
    </source>
</reference>
<dbReference type="InterPro" id="IPR005495">
    <property type="entry name" value="LptG/LptF_permease"/>
</dbReference>
<dbReference type="GO" id="GO:0015920">
    <property type="term" value="P:lipopolysaccharide transport"/>
    <property type="evidence" value="ECO:0007669"/>
    <property type="project" value="TreeGrafter"/>
</dbReference>
<name>A0A6G5QLI3_CAMRE</name>
<feature type="transmembrane region" description="Helical" evidence="6">
    <location>
        <begin position="12"/>
        <end position="36"/>
    </location>
</feature>
<evidence type="ECO:0000313" key="8">
    <source>
        <dbReference type="Proteomes" id="UP000502377"/>
    </source>
</evidence>
<keyword evidence="4 6" id="KW-1133">Transmembrane helix</keyword>
<evidence type="ECO:0000256" key="4">
    <source>
        <dbReference type="ARBA" id="ARBA00022989"/>
    </source>
</evidence>
<feature type="transmembrane region" description="Helical" evidence="6">
    <location>
        <begin position="290"/>
        <end position="309"/>
    </location>
</feature>
<feature type="transmembrane region" description="Helical" evidence="6">
    <location>
        <begin position="315"/>
        <end position="333"/>
    </location>
</feature>
<feature type="transmembrane region" description="Helical" evidence="6">
    <location>
        <begin position="99"/>
        <end position="122"/>
    </location>
</feature>
<sequence length="341" mass="39165">MDRTARYLFSNFLSTFASLFATLFLIMSIVFFIQIARITSYIEITFLELFKLYMFMLPRVLLFTVPIAFFSSLALMFFRLSRENESIVLFTLGYSPVRIAKFFLIVSGAVSIFLIVTAIVLIPTAAELNSNFVAYKKTVAKLNLKTTEFGQKFSDWMVFIQNEKHDENGTLYEGVTLYSPKEGAHRLVLAKNARLTNDNAVLEFTLSDGKIYDIGDASWHKTDFGTMKIRTVQEDSVAQTKSFWQYWQAMSEDKKRAKDFATYVLIALFPLATTLFALSLGIVTYRYEKGFVYFGIFGVLFGYFTLIMLFSSRVFIAIAAIFSLFFISSIFSFRAKILKRY</sequence>
<organism evidence="7 8">
    <name type="scientific">Campylobacter rectus</name>
    <name type="common">Wolinella recta</name>
    <dbReference type="NCBI Taxonomy" id="203"/>
    <lineage>
        <taxon>Bacteria</taxon>
        <taxon>Pseudomonadati</taxon>
        <taxon>Campylobacterota</taxon>
        <taxon>Epsilonproteobacteria</taxon>
        <taxon>Campylobacterales</taxon>
        <taxon>Campylobacteraceae</taxon>
        <taxon>Campylobacter</taxon>
    </lineage>
</organism>
<feature type="transmembrane region" description="Helical" evidence="6">
    <location>
        <begin position="56"/>
        <end position="78"/>
    </location>
</feature>
<dbReference type="PANTHER" id="PTHR33529">
    <property type="entry name" value="SLR0882 PROTEIN-RELATED"/>
    <property type="match status" value="1"/>
</dbReference>
<gene>
    <name evidence="7" type="ORF">CRECT_0833</name>
</gene>
<dbReference type="EMBL" id="CP012543">
    <property type="protein sequence ID" value="QCD46511.1"/>
    <property type="molecule type" value="Genomic_DNA"/>
</dbReference>
<accession>A0A6G5QLI3</accession>
<dbReference type="GO" id="GO:0043190">
    <property type="term" value="C:ATP-binding cassette (ABC) transporter complex"/>
    <property type="evidence" value="ECO:0007669"/>
    <property type="project" value="TreeGrafter"/>
</dbReference>
<evidence type="ECO:0000256" key="5">
    <source>
        <dbReference type="ARBA" id="ARBA00023136"/>
    </source>
</evidence>
<keyword evidence="3 6" id="KW-0812">Transmembrane</keyword>
<evidence type="ECO:0000313" key="7">
    <source>
        <dbReference type="EMBL" id="QCD46511.1"/>
    </source>
</evidence>
<dbReference type="AlphaFoldDB" id="A0A6G5QLI3"/>
<proteinExistence type="predicted"/>
<evidence type="ECO:0000256" key="3">
    <source>
        <dbReference type="ARBA" id="ARBA00022692"/>
    </source>
</evidence>
<keyword evidence="5 6" id="KW-0472">Membrane</keyword>
<dbReference type="Proteomes" id="UP000502377">
    <property type="component" value="Chromosome"/>
</dbReference>
<dbReference type="RefSeq" id="WP_171992670.1">
    <property type="nucleotide sequence ID" value="NZ_CAUTXX010000069.1"/>
</dbReference>
<evidence type="ECO:0000256" key="6">
    <source>
        <dbReference type="SAM" id="Phobius"/>
    </source>
</evidence>
<protein>
    <submittedName>
        <fullName evidence="7">Putative lipooligosaccharide transport system, permease component (LptF family)</fullName>
    </submittedName>
</protein>
<dbReference type="Pfam" id="PF03739">
    <property type="entry name" value="LptF_LptG"/>
    <property type="match status" value="1"/>
</dbReference>
<evidence type="ECO:0000256" key="1">
    <source>
        <dbReference type="ARBA" id="ARBA00004651"/>
    </source>
</evidence>
<keyword evidence="2" id="KW-1003">Cell membrane</keyword>
<feature type="transmembrane region" description="Helical" evidence="6">
    <location>
        <begin position="260"/>
        <end position="283"/>
    </location>
</feature>
<evidence type="ECO:0000256" key="2">
    <source>
        <dbReference type="ARBA" id="ARBA00022475"/>
    </source>
</evidence>